<sequence>MGFLMRGLVEKFNTQVPVQKETFRGGKEDVNVRGFSRGETSRIGKFFGIPKSFRGGAEAEMHAFVIQSLQSEYKFSYPLAGSIADISLNNNVEFTEDFLKALISDSALQQKFTSGEVLKAVEEVQKKGKYDFGTIASIMLNQGVTAKFTMKSNVFMLLSSVNDVASQPDVISSNKPAGAWYQGDFYGSEGMRYAVI</sequence>
<gene>
    <name evidence="1" type="ORF">A2290_02660</name>
</gene>
<accession>A0A1F4RYW8</accession>
<dbReference type="AlphaFoldDB" id="A0A1F4RYW8"/>
<dbReference type="Proteomes" id="UP000177905">
    <property type="component" value="Unassembled WGS sequence"/>
</dbReference>
<name>A0A1F4RYW8_UNCSA</name>
<organism evidence="1 2">
    <name type="scientific">candidate division WOR-1 bacterium RIFOXYB2_FULL_36_35</name>
    <dbReference type="NCBI Taxonomy" id="1802578"/>
    <lineage>
        <taxon>Bacteria</taxon>
        <taxon>Bacillati</taxon>
        <taxon>Saganbacteria</taxon>
    </lineage>
</organism>
<protein>
    <submittedName>
        <fullName evidence="1">Uncharacterized protein</fullName>
    </submittedName>
</protein>
<comment type="caution">
    <text evidence="1">The sequence shown here is derived from an EMBL/GenBank/DDBJ whole genome shotgun (WGS) entry which is preliminary data.</text>
</comment>
<dbReference type="EMBL" id="MEUA01000057">
    <property type="protein sequence ID" value="OGC13386.1"/>
    <property type="molecule type" value="Genomic_DNA"/>
</dbReference>
<evidence type="ECO:0000313" key="2">
    <source>
        <dbReference type="Proteomes" id="UP000177905"/>
    </source>
</evidence>
<reference evidence="1 2" key="1">
    <citation type="journal article" date="2016" name="Nat. Commun.">
        <title>Thousands of microbial genomes shed light on interconnected biogeochemical processes in an aquifer system.</title>
        <authorList>
            <person name="Anantharaman K."/>
            <person name="Brown C.T."/>
            <person name="Hug L.A."/>
            <person name="Sharon I."/>
            <person name="Castelle C.J."/>
            <person name="Probst A.J."/>
            <person name="Thomas B.C."/>
            <person name="Singh A."/>
            <person name="Wilkins M.J."/>
            <person name="Karaoz U."/>
            <person name="Brodie E.L."/>
            <person name="Williams K.H."/>
            <person name="Hubbard S.S."/>
            <person name="Banfield J.F."/>
        </authorList>
    </citation>
    <scope>NUCLEOTIDE SEQUENCE [LARGE SCALE GENOMIC DNA]</scope>
</reference>
<proteinExistence type="predicted"/>
<evidence type="ECO:0000313" key="1">
    <source>
        <dbReference type="EMBL" id="OGC13386.1"/>
    </source>
</evidence>